<keyword evidence="13" id="KW-1185">Reference proteome</keyword>
<dbReference type="InterPro" id="IPR041929">
    <property type="entry name" value="Tetrathionate-R_A_N"/>
</dbReference>
<evidence type="ECO:0000256" key="6">
    <source>
        <dbReference type="ARBA" id="ARBA00022723"/>
    </source>
</evidence>
<dbReference type="Gene3D" id="3.30.200.210">
    <property type="match status" value="1"/>
</dbReference>
<keyword evidence="4" id="KW-0004">4Fe-4S</keyword>
<keyword evidence="8" id="KW-0560">Oxidoreductase</keyword>
<dbReference type="PANTHER" id="PTHR43742:SF9">
    <property type="entry name" value="TETRATHIONATE REDUCTASE SUBUNIT A"/>
    <property type="match status" value="1"/>
</dbReference>
<dbReference type="AlphaFoldDB" id="A0A317MXR3"/>
<dbReference type="GO" id="GO:0016491">
    <property type="term" value="F:oxidoreductase activity"/>
    <property type="evidence" value="ECO:0007669"/>
    <property type="project" value="UniProtKB-KW"/>
</dbReference>
<dbReference type="PROSITE" id="PS00551">
    <property type="entry name" value="MOLYBDOPTERIN_PROK_1"/>
    <property type="match status" value="1"/>
</dbReference>
<keyword evidence="7" id="KW-0732">Signal</keyword>
<comment type="cofactor">
    <cofactor evidence="1">
        <name>Mo-bis(molybdopterin guanine dinucleotide)</name>
        <dbReference type="ChEBI" id="CHEBI:60539"/>
    </cofactor>
</comment>
<evidence type="ECO:0000313" key="12">
    <source>
        <dbReference type="EMBL" id="PWV63202.1"/>
    </source>
</evidence>
<evidence type="ECO:0000259" key="11">
    <source>
        <dbReference type="PROSITE" id="PS51669"/>
    </source>
</evidence>
<dbReference type="GO" id="GO:0043546">
    <property type="term" value="F:molybdopterin cofactor binding"/>
    <property type="evidence" value="ECO:0007669"/>
    <property type="project" value="InterPro"/>
</dbReference>
<dbReference type="InterPro" id="IPR006963">
    <property type="entry name" value="Mopterin_OxRdtase_4Fe-4S_dom"/>
</dbReference>
<dbReference type="InterPro" id="IPR037946">
    <property type="entry name" value="MopB_CT_Tetrathionate"/>
</dbReference>
<dbReference type="Pfam" id="PF00384">
    <property type="entry name" value="Molybdopterin"/>
    <property type="match status" value="1"/>
</dbReference>
<sequence length="1033" mass="111683">MTDNTRRQILKVAAAGGGLAAFGAGFSHTAERIADHVLGREPAQDALSGRSLQPEFHVDPQSGELHVNPEQQISYTACIGCTTLCGVRVRIDKASGRVLRVAGNPYSPLSAQAPLPMKTSVRDSYVSLSRAGERGLAGRSTACGRGNAVIEQMYSPYRVLTPMKRVGPRHSGQWQPISIEQLIREVCEGGDLFGEGHVDGLAALRDLKTPIDAERPELGARVNQVGLFFSVQDGRESLARRFIQQAYGSINIVNHGAYCGGAYRSGSGAVFGDLKKMPHAKPDYTHAEFILFIGTAPGNAGNPFKQQGTQIARARTDGGLNYVVVDPVLTHADNLAARDRGRWVPIKPGTDGALAMALMRWLFDHQRFDRHFLEQPNQNVAEASGEAAWCNATHLIVTEPKHPRQGRFLRASDLGLALPDGAERYGEQDAFVVAAADGTLLAHDAASEAAQLFVDASFEVNGQPLKLASSLQLLREAAFEQSIEQYSAICGIPVETLAGLAHELSNHGKHAAVSAQGGMMAGNGFYNAWSVLTLNTLLGNLNVKGGTFVNGGAFRYDGPGPRYDLESFDGALKPKGIPLARNVPYEKSSEFRSKQAAGQPYPAQAPWYPNAPGLGSEWLPAMFNGYPYPLKALILWSANPLYGVPGLAGQVHAAIADPKRLPLLIAIDPFINETSAYADYIVPDALLYESWGWAAPWGGVPTKATTARWPVVEPRADKMADGQPIGMESFLITLAKTLGLPGFGAAALRDTDGNPYPLDRAEDWYLRAGANVAFAGKQAAPDASDDDLQLSGVERLRPQLEATLKPDEWRKVACIYSRGGRYQPQSEAYSGEWNSNRFTRPLQVYNETIGCARDSMTGQRLRGVPCWSAPHFADGTPLRARYTEQDWPLQLISYKSPLLNSYAIGASRLRGLHPENPVAMHPDDAARLGIAHGDFIEIETPDGHARSRVAVRYGVQRGVLAIEHGYGHRELGARAHRIGEHSQPEDARLAAGINLNDLGLRDPTRAGYSVWMDPIAGTAVRQGIPARARKAAA</sequence>
<dbReference type="RefSeq" id="WP_110017712.1">
    <property type="nucleotide sequence ID" value="NZ_QGTJ01000003.1"/>
</dbReference>
<dbReference type="InterPro" id="IPR006656">
    <property type="entry name" value="Mopterin_OxRdtase"/>
</dbReference>
<gene>
    <name evidence="12" type="ORF">C7443_103127</name>
</gene>
<evidence type="ECO:0000256" key="1">
    <source>
        <dbReference type="ARBA" id="ARBA00001942"/>
    </source>
</evidence>
<dbReference type="PANTHER" id="PTHR43742">
    <property type="entry name" value="TRIMETHYLAMINE-N-OXIDE REDUCTASE"/>
    <property type="match status" value="1"/>
</dbReference>
<evidence type="ECO:0000256" key="4">
    <source>
        <dbReference type="ARBA" id="ARBA00022485"/>
    </source>
</evidence>
<keyword evidence="9" id="KW-0408">Iron</keyword>
<feature type="domain" description="4Fe-4S Mo/W bis-MGD-type" evidence="11">
    <location>
        <begin position="71"/>
        <end position="157"/>
    </location>
</feature>
<keyword evidence="10" id="KW-0411">Iron-sulfur</keyword>
<comment type="similarity">
    <text evidence="3">Belongs to the prokaryotic molybdopterin-containing oxidoreductase family.</text>
</comment>
<dbReference type="PROSITE" id="PS51318">
    <property type="entry name" value="TAT"/>
    <property type="match status" value="1"/>
</dbReference>
<evidence type="ECO:0000256" key="10">
    <source>
        <dbReference type="ARBA" id="ARBA00023014"/>
    </source>
</evidence>
<dbReference type="GO" id="GO:0051539">
    <property type="term" value="F:4 iron, 4 sulfur cluster binding"/>
    <property type="evidence" value="ECO:0007669"/>
    <property type="project" value="UniProtKB-KW"/>
</dbReference>
<name>A0A317MXR3_9GAMM</name>
<dbReference type="Gene3D" id="3.40.50.740">
    <property type="match status" value="1"/>
</dbReference>
<evidence type="ECO:0000256" key="9">
    <source>
        <dbReference type="ARBA" id="ARBA00023004"/>
    </source>
</evidence>
<dbReference type="Proteomes" id="UP000246569">
    <property type="component" value="Unassembled WGS sequence"/>
</dbReference>
<dbReference type="PROSITE" id="PS51669">
    <property type="entry name" value="4FE4S_MOW_BIS_MGD"/>
    <property type="match status" value="1"/>
</dbReference>
<dbReference type="InterPro" id="IPR009010">
    <property type="entry name" value="Asp_de-COase-like_dom_sf"/>
</dbReference>
<dbReference type="OrthoDB" id="9815647at2"/>
<dbReference type="SUPFAM" id="SSF50692">
    <property type="entry name" value="ADC-like"/>
    <property type="match status" value="1"/>
</dbReference>
<accession>A0A317MXR3</accession>
<organism evidence="12 13">
    <name type="scientific">Plasticicumulans acidivorans</name>
    <dbReference type="NCBI Taxonomy" id="886464"/>
    <lineage>
        <taxon>Bacteria</taxon>
        <taxon>Pseudomonadati</taxon>
        <taxon>Pseudomonadota</taxon>
        <taxon>Gammaproteobacteria</taxon>
        <taxon>Candidatus Competibacteraceae</taxon>
        <taxon>Plasticicumulans</taxon>
    </lineage>
</organism>
<evidence type="ECO:0000256" key="5">
    <source>
        <dbReference type="ARBA" id="ARBA00022505"/>
    </source>
</evidence>
<evidence type="ECO:0000313" key="13">
    <source>
        <dbReference type="Proteomes" id="UP000246569"/>
    </source>
</evidence>
<dbReference type="EMBL" id="QGTJ01000003">
    <property type="protein sequence ID" value="PWV63202.1"/>
    <property type="molecule type" value="Genomic_DNA"/>
</dbReference>
<dbReference type="InterPro" id="IPR050612">
    <property type="entry name" value="Prok_Mopterin_Oxidored"/>
</dbReference>
<dbReference type="Pfam" id="PF01568">
    <property type="entry name" value="Molydop_binding"/>
    <property type="match status" value="1"/>
</dbReference>
<dbReference type="SMART" id="SM00926">
    <property type="entry name" value="Molybdop_Fe4S4"/>
    <property type="match status" value="1"/>
</dbReference>
<evidence type="ECO:0000256" key="8">
    <source>
        <dbReference type="ARBA" id="ARBA00023002"/>
    </source>
</evidence>
<keyword evidence="5" id="KW-0500">Molybdenum</keyword>
<dbReference type="Gene3D" id="3.40.228.10">
    <property type="entry name" value="Dimethylsulfoxide Reductase, domain 2"/>
    <property type="match status" value="1"/>
</dbReference>
<dbReference type="SUPFAM" id="SSF53706">
    <property type="entry name" value="Formate dehydrogenase/DMSO reductase, domains 1-3"/>
    <property type="match status" value="1"/>
</dbReference>
<evidence type="ECO:0000256" key="2">
    <source>
        <dbReference type="ARBA" id="ARBA00001966"/>
    </source>
</evidence>
<proteinExistence type="inferred from homology"/>
<keyword evidence="6" id="KW-0479">Metal-binding</keyword>
<dbReference type="CDD" id="cd02780">
    <property type="entry name" value="MopB_CT_Tetrathionate_Arsenate-R"/>
    <property type="match status" value="1"/>
</dbReference>
<protein>
    <submittedName>
        <fullName evidence="12">Tetrathionate reductase subunit A</fullName>
    </submittedName>
</protein>
<comment type="caution">
    <text evidence="12">The sequence shown here is derived from an EMBL/GenBank/DDBJ whole genome shotgun (WGS) entry which is preliminary data.</text>
</comment>
<dbReference type="InterPro" id="IPR027467">
    <property type="entry name" value="MopterinOxRdtase_cofactor_BS"/>
</dbReference>
<reference evidence="12 13" key="1">
    <citation type="submission" date="2018-05" db="EMBL/GenBank/DDBJ databases">
        <title>Genomic Encyclopedia of Type Strains, Phase IV (KMG-IV): sequencing the most valuable type-strain genomes for metagenomic binning, comparative biology and taxonomic classification.</title>
        <authorList>
            <person name="Goeker M."/>
        </authorList>
    </citation>
    <scope>NUCLEOTIDE SEQUENCE [LARGE SCALE GENOMIC DNA]</scope>
    <source>
        <strain evidence="12 13">DSM 23606</strain>
    </source>
</reference>
<evidence type="ECO:0000256" key="3">
    <source>
        <dbReference type="ARBA" id="ARBA00010312"/>
    </source>
</evidence>
<dbReference type="InterPro" id="IPR006311">
    <property type="entry name" value="TAT_signal"/>
</dbReference>
<comment type="cofactor">
    <cofactor evidence="2">
        <name>[4Fe-4S] cluster</name>
        <dbReference type="ChEBI" id="CHEBI:49883"/>
    </cofactor>
</comment>
<evidence type="ECO:0000256" key="7">
    <source>
        <dbReference type="ARBA" id="ARBA00022729"/>
    </source>
</evidence>
<dbReference type="GO" id="GO:0046872">
    <property type="term" value="F:metal ion binding"/>
    <property type="evidence" value="ECO:0007669"/>
    <property type="project" value="UniProtKB-KW"/>
</dbReference>
<dbReference type="CDD" id="cd02758">
    <property type="entry name" value="MopB_Tetrathionate-Ra"/>
    <property type="match status" value="1"/>
</dbReference>
<dbReference type="Gene3D" id="2.40.40.20">
    <property type="match status" value="1"/>
</dbReference>
<dbReference type="InterPro" id="IPR006657">
    <property type="entry name" value="MoPterin_dinucl-bd_dom"/>
</dbReference>